<keyword evidence="1" id="KW-0051">Antiviral defense</keyword>
<sequence>MAEVIRVLKVRTSAVTASFRYPHVMVGKLPTFEMPPPATIYGHLCGVLGEWFDPRGLAFAYTFTYKQLAEDIELGHIVEYASGRNEKSLGGLPKNVEGSMNPQRRQFLFHPEMTLYLSGPTELLERLQKHFLSPVFALVLGRSQDLATCHTAEFVELTRSDRAFYSHTLLPWSLRPSVFSGRPVYMPKWIDYRRMREARFERYLEIGNRPLRIFGEGQEEDILDRTPFAKIWADDSEMKNFLSRTLPRGIWFHPLGDDEAC</sequence>
<dbReference type="NCBIfam" id="TIGR02593">
    <property type="entry name" value="CRISPR_cas5"/>
    <property type="match status" value="1"/>
</dbReference>
<dbReference type="RefSeq" id="WP_161260223.1">
    <property type="nucleotide sequence ID" value="NZ_JAFBDC010000001.1"/>
</dbReference>
<dbReference type="Pfam" id="PF09704">
    <property type="entry name" value="Cas_Cas5d"/>
    <property type="match status" value="1"/>
</dbReference>
<protein>
    <submittedName>
        <fullName evidence="2">CRISPR-associated protein Cas5</fullName>
    </submittedName>
</protein>
<keyword evidence="3" id="KW-1185">Reference proteome</keyword>
<evidence type="ECO:0000256" key="1">
    <source>
        <dbReference type="ARBA" id="ARBA00023118"/>
    </source>
</evidence>
<dbReference type="CDD" id="cd09693">
    <property type="entry name" value="Cas5_I"/>
    <property type="match status" value="1"/>
</dbReference>
<name>A0A845LAU8_HELGE</name>
<comment type="caution">
    <text evidence="2">The sequence shown here is derived from an EMBL/GenBank/DDBJ whole genome shotgun (WGS) entry which is preliminary data.</text>
</comment>
<dbReference type="EMBL" id="WXEX01000001">
    <property type="protein sequence ID" value="MZP41645.1"/>
    <property type="molecule type" value="Genomic_DNA"/>
</dbReference>
<dbReference type="InterPro" id="IPR013422">
    <property type="entry name" value="CRISPR-assoc_prot_Cas5_N"/>
</dbReference>
<evidence type="ECO:0000313" key="3">
    <source>
        <dbReference type="Proteomes" id="UP000471031"/>
    </source>
</evidence>
<reference evidence="2 3" key="1">
    <citation type="submission" date="2020-01" db="EMBL/GenBank/DDBJ databases">
        <title>Whole genome sequence of Heliobacterium gestii DSM 11169.</title>
        <authorList>
            <person name="Kyndt J.A."/>
            <person name="Meyer T.E."/>
        </authorList>
    </citation>
    <scope>NUCLEOTIDE SEQUENCE [LARGE SCALE GENOMIC DNA]</scope>
    <source>
        <strain evidence="2 3">DSM 11169</strain>
    </source>
</reference>
<evidence type="ECO:0000313" key="2">
    <source>
        <dbReference type="EMBL" id="MZP41645.1"/>
    </source>
</evidence>
<dbReference type="Gene3D" id="3.30.70.2660">
    <property type="match status" value="1"/>
</dbReference>
<dbReference type="AlphaFoldDB" id="A0A845LAU8"/>
<dbReference type="GO" id="GO:0051607">
    <property type="term" value="P:defense response to virus"/>
    <property type="evidence" value="ECO:0007669"/>
    <property type="project" value="UniProtKB-KW"/>
</dbReference>
<proteinExistence type="predicted"/>
<accession>A0A845LAU8</accession>
<gene>
    <name evidence="2" type="primary">cas5</name>
    <name evidence="2" type="ORF">GTO89_01195</name>
</gene>
<dbReference type="GO" id="GO:0043571">
    <property type="term" value="P:maintenance of CRISPR repeat elements"/>
    <property type="evidence" value="ECO:0007669"/>
    <property type="project" value="InterPro"/>
</dbReference>
<dbReference type="InterPro" id="IPR021124">
    <property type="entry name" value="CRISPR-assoc_prot_Cas5"/>
</dbReference>
<organism evidence="2 3">
    <name type="scientific">Heliomicrobium gestii</name>
    <name type="common">Heliobacterium gestii</name>
    <dbReference type="NCBI Taxonomy" id="2699"/>
    <lineage>
        <taxon>Bacteria</taxon>
        <taxon>Bacillati</taxon>
        <taxon>Bacillota</taxon>
        <taxon>Clostridia</taxon>
        <taxon>Eubacteriales</taxon>
        <taxon>Heliobacteriaceae</taxon>
        <taxon>Heliomicrobium</taxon>
    </lineage>
</organism>
<dbReference type="OrthoDB" id="58845at2"/>
<dbReference type="Proteomes" id="UP000471031">
    <property type="component" value="Unassembled WGS sequence"/>
</dbReference>